<protein>
    <recommendedName>
        <fullName evidence="9">Sodium/calcium exchanger membrane region domain-containing protein</fullName>
    </recommendedName>
</protein>
<feature type="compositionally biased region" description="Polar residues" evidence="7">
    <location>
        <begin position="492"/>
        <end position="504"/>
    </location>
</feature>
<dbReference type="AlphaFoldDB" id="A0A8H5GLX3"/>
<sequence length="917" mass="100221">MSRRSVIDACGFLIEPAAVLLILLCLDVSSSSTLMSGRSHSPKIIFVILLVVQCLLWSRSRYASQPTLASSLIKRFEPAEKECRPIAFPVSKQCSHVSEVCPPSGTFLSINYLKKYFCTDPSFRPGAFVGLLVWLIFLFSTLGISASDFFTPNLATIAQLLGLDENVAGVTFLAFGNGSPDVFSTFSAMRANSGSLAIGELLGAATFIVSCVVGSICVIKPFRVNPRPFLRDVGFFTVAVSLLLVILWDGTIHVWEAAVMVLLYLFYVAFVVVGTFLEKRMERKRLSEAMARAEYRDDELPGPSEEFIQPYRDDPASPSDTLSIPSPNPSRLRAISNPNPPRLQTDFPRRFHSRTPSPTPNSYMRHSFHSQSSTPHPYSQQPFTHMPSFSLVGALEFRQVVASLNQDAAGSSLSMFDSPITPYAGGHYHSHHGSIRSRSRPRTPSQSVHLSNSVQSLANEHDRERDPWDAALGSYAQIPLDERPKSPRIEVTSASDSHNASPTGSAFMDLPPNGPMSSSVPTISISRSSESPLETPIAGVDNTDRNVEDGERYSRHPKREKVKWFLSEVYHTLFPTLHRWKSQALLGQAASVFAAPAVMMLTLTLPVVVMPYHSAGAEFEKDLHNGSLSVPHSDGAGHNLIEFEEEGMERVLIAEEEIREEQDHSLGLNKWLIATQAVFGPLFCVAVLFSGNKHQPYLFLAASVVGISIAILIIIFCPSSSSSALGHDHYRGDSKAFKMARCSMGFFVAIVWIMAIADEVVNVLQTFGFIFGLSDAIIGLTVFAVGNSLADLVANMSIAVFAPIMGFSACFGGPMLNILLGIGISGTYITAQPSASSTSPFLTLLLHPSSLFQAESHIKLHFGKTLFVSTIGLLSLLAMTLVFVPMNGYWLSRTWGIFLICSYVAIMCVNVIVELKG</sequence>
<dbReference type="PANTHER" id="PTHR12266:SF0">
    <property type="entry name" value="MITOCHONDRIAL SODIUM_CALCIUM EXCHANGER PROTEIN"/>
    <property type="match status" value="1"/>
</dbReference>
<accession>A0A8H5GLX3</accession>
<keyword evidence="4 8" id="KW-0812">Transmembrane</keyword>
<dbReference type="GO" id="GO:0008324">
    <property type="term" value="F:monoatomic cation transmembrane transporter activity"/>
    <property type="evidence" value="ECO:0007669"/>
    <property type="project" value="TreeGrafter"/>
</dbReference>
<feature type="transmembrane region" description="Helical" evidence="8">
    <location>
        <begin position="671"/>
        <end position="690"/>
    </location>
</feature>
<evidence type="ECO:0000313" key="10">
    <source>
        <dbReference type="EMBL" id="KAF5367426.1"/>
    </source>
</evidence>
<name>A0A8H5GLX3_9AGAR</name>
<organism evidence="10 11">
    <name type="scientific">Tetrapyrgos nigripes</name>
    <dbReference type="NCBI Taxonomy" id="182062"/>
    <lineage>
        <taxon>Eukaryota</taxon>
        <taxon>Fungi</taxon>
        <taxon>Dikarya</taxon>
        <taxon>Basidiomycota</taxon>
        <taxon>Agaricomycotina</taxon>
        <taxon>Agaricomycetes</taxon>
        <taxon>Agaricomycetidae</taxon>
        <taxon>Agaricales</taxon>
        <taxon>Marasmiineae</taxon>
        <taxon>Marasmiaceae</taxon>
        <taxon>Tetrapyrgos</taxon>
    </lineage>
</organism>
<comment type="subcellular location">
    <subcellularLocation>
        <location evidence="1">Membrane</location>
        <topology evidence="1">Multi-pass membrane protein</topology>
    </subcellularLocation>
</comment>
<feature type="compositionally biased region" description="Basic and acidic residues" evidence="7">
    <location>
        <begin position="542"/>
        <end position="554"/>
    </location>
</feature>
<dbReference type="GO" id="GO:0006874">
    <property type="term" value="P:intracellular calcium ion homeostasis"/>
    <property type="evidence" value="ECO:0007669"/>
    <property type="project" value="TreeGrafter"/>
</dbReference>
<proteinExistence type="inferred from homology"/>
<feature type="compositionally biased region" description="Polar residues" evidence="7">
    <location>
        <begin position="448"/>
        <end position="458"/>
    </location>
</feature>
<comment type="caution">
    <text evidence="10">The sequence shown here is derived from an EMBL/GenBank/DDBJ whole genome shotgun (WGS) entry which is preliminary data.</text>
</comment>
<reference evidence="10 11" key="1">
    <citation type="journal article" date="2020" name="ISME J.">
        <title>Uncovering the hidden diversity of litter-decomposition mechanisms in mushroom-forming fungi.</title>
        <authorList>
            <person name="Floudas D."/>
            <person name="Bentzer J."/>
            <person name="Ahren D."/>
            <person name="Johansson T."/>
            <person name="Persson P."/>
            <person name="Tunlid A."/>
        </authorList>
    </citation>
    <scope>NUCLEOTIDE SEQUENCE [LARGE SCALE GENOMIC DNA]</scope>
    <source>
        <strain evidence="10 11">CBS 291.85</strain>
    </source>
</reference>
<feature type="compositionally biased region" description="Basic residues" evidence="7">
    <location>
        <begin position="428"/>
        <end position="441"/>
    </location>
</feature>
<dbReference type="InterPro" id="IPR004837">
    <property type="entry name" value="NaCa_Exmemb"/>
</dbReference>
<feature type="transmembrane region" description="Helical" evidence="8">
    <location>
        <begin position="12"/>
        <end position="29"/>
    </location>
</feature>
<feature type="transmembrane region" description="Helical" evidence="8">
    <location>
        <begin position="798"/>
        <end position="820"/>
    </location>
</feature>
<feature type="domain" description="Sodium/calcium exchanger membrane region" evidence="9">
    <location>
        <begin position="745"/>
        <end position="909"/>
    </location>
</feature>
<evidence type="ECO:0000256" key="2">
    <source>
        <dbReference type="ARBA" id="ARBA00008170"/>
    </source>
</evidence>
<keyword evidence="5 8" id="KW-1133">Transmembrane helix</keyword>
<comment type="similarity">
    <text evidence="2">Belongs to the Ca(2+):cation antiporter (CaCA) (TC 2.A.19) family.</text>
</comment>
<feature type="transmembrane region" description="Helical" evidence="8">
    <location>
        <begin position="123"/>
        <end position="144"/>
    </location>
</feature>
<feature type="transmembrane region" description="Helical" evidence="8">
    <location>
        <begin position="229"/>
        <end position="248"/>
    </location>
</feature>
<keyword evidence="3" id="KW-0813">Transport</keyword>
<dbReference type="InterPro" id="IPR044880">
    <property type="entry name" value="NCX_ion-bd_dom_sf"/>
</dbReference>
<evidence type="ECO:0000256" key="4">
    <source>
        <dbReference type="ARBA" id="ARBA00022692"/>
    </source>
</evidence>
<feature type="transmembrane region" description="Helical" evidence="8">
    <location>
        <begin position="895"/>
        <end position="913"/>
    </location>
</feature>
<evidence type="ECO:0000256" key="8">
    <source>
        <dbReference type="SAM" id="Phobius"/>
    </source>
</evidence>
<dbReference type="Pfam" id="PF01699">
    <property type="entry name" value="Na_Ca_ex"/>
    <property type="match status" value="2"/>
</dbReference>
<feature type="region of interest" description="Disordered" evidence="7">
    <location>
        <begin position="300"/>
        <end position="382"/>
    </location>
</feature>
<feature type="transmembrane region" description="Helical" evidence="8">
    <location>
        <begin position="196"/>
        <end position="217"/>
    </location>
</feature>
<feature type="compositionally biased region" description="Low complexity" evidence="7">
    <location>
        <begin position="517"/>
        <end position="535"/>
    </location>
</feature>
<feature type="transmembrane region" description="Helical" evidence="8">
    <location>
        <begin position="585"/>
        <end position="609"/>
    </location>
</feature>
<evidence type="ECO:0000256" key="7">
    <source>
        <dbReference type="SAM" id="MobiDB-lite"/>
    </source>
</evidence>
<evidence type="ECO:0000313" key="11">
    <source>
        <dbReference type="Proteomes" id="UP000559256"/>
    </source>
</evidence>
<dbReference type="EMBL" id="JAACJM010000019">
    <property type="protein sequence ID" value="KAF5367426.1"/>
    <property type="molecule type" value="Genomic_DNA"/>
</dbReference>
<feature type="transmembrane region" description="Helical" evidence="8">
    <location>
        <begin position="254"/>
        <end position="277"/>
    </location>
</feature>
<dbReference type="Gene3D" id="1.20.1420.30">
    <property type="entry name" value="NCX, central ion-binding region"/>
    <property type="match status" value="2"/>
</dbReference>
<feature type="transmembrane region" description="Helical" evidence="8">
    <location>
        <begin position="736"/>
        <end position="755"/>
    </location>
</feature>
<feature type="domain" description="Sodium/calcium exchanger membrane region" evidence="9">
    <location>
        <begin position="133"/>
        <end position="272"/>
    </location>
</feature>
<dbReference type="PANTHER" id="PTHR12266">
    <property type="entry name" value="NA+/CA2+ K+ INDEPENDENT EXCHANGER"/>
    <property type="match status" value="1"/>
</dbReference>
<feature type="transmembrane region" description="Helical" evidence="8">
    <location>
        <begin position="697"/>
        <end position="716"/>
    </location>
</feature>
<feature type="compositionally biased region" description="Polar residues" evidence="7">
    <location>
        <begin position="354"/>
        <end position="382"/>
    </location>
</feature>
<dbReference type="GO" id="GO:0016020">
    <property type="term" value="C:membrane"/>
    <property type="evidence" value="ECO:0007669"/>
    <property type="project" value="UniProtKB-SubCell"/>
</dbReference>
<evidence type="ECO:0000256" key="1">
    <source>
        <dbReference type="ARBA" id="ARBA00004141"/>
    </source>
</evidence>
<feature type="transmembrane region" description="Helical" evidence="8">
    <location>
        <begin position="866"/>
        <end position="889"/>
    </location>
</feature>
<dbReference type="InterPro" id="IPR051359">
    <property type="entry name" value="CaCA_antiporter"/>
</dbReference>
<keyword evidence="11" id="KW-1185">Reference proteome</keyword>
<feature type="region of interest" description="Disordered" evidence="7">
    <location>
        <begin position="482"/>
        <end position="554"/>
    </location>
</feature>
<feature type="region of interest" description="Disordered" evidence="7">
    <location>
        <begin position="427"/>
        <end position="465"/>
    </location>
</feature>
<feature type="transmembrane region" description="Helical" evidence="8">
    <location>
        <begin position="41"/>
        <end position="58"/>
    </location>
</feature>
<evidence type="ECO:0000259" key="9">
    <source>
        <dbReference type="Pfam" id="PF01699"/>
    </source>
</evidence>
<feature type="transmembrane region" description="Helical" evidence="8">
    <location>
        <begin position="767"/>
        <end position="786"/>
    </location>
</feature>
<dbReference type="OrthoDB" id="407410at2759"/>
<evidence type="ECO:0000256" key="6">
    <source>
        <dbReference type="ARBA" id="ARBA00023136"/>
    </source>
</evidence>
<evidence type="ECO:0000256" key="3">
    <source>
        <dbReference type="ARBA" id="ARBA00022448"/>
    </source>
</evidence>
<evidence type="ECO:0000256" key="5">
    <source>
        <dbReference type="ARBA" id="ARBA00022989"/>
    </source>
</evidence>
<dbReference type="Proteomes" id="UP000559256">
    <property type="component" value="Unassembled WGS sequence"/>
</dbReference>
<keyword evidence="6 8" id="KW-0472">Membrane</keyword>
<gene>
    <name evidence="10" type="ORF">D9758_003670</name>
</gene>